<protein>
    <submittedName>
        <fullName evidence="1">Uncharacterized protein</fullName>
    </submittedName>
</protein>
<accession>A0A0S4IWL2</accession>
<evidence type="ECO:0000313" key="2">
    <source>
        <dbReference type="Proteomes" id="UP000051952"/>
    </source>
</evidence>
<reference evidence="2" key="1">
    <citation type="submission" date="2015-09" db="EMBL/GenBank/DDBJ databases">
        <authorList>
            <consortium name="Pathogen Informatics"/>
        </authorList>
    </citation>
    <scope>NUCLEOTIDE SEQUENCE [LARGE SCALE GENOMIC DNA]</scope>
    <source>
        <strain evidence="2">Lake Konstanz</strain>
    </source>
</reference>
<dbReference type="EMBL" id="CYKH01000585">
    <property type="protein sequence ID" value="CUG06372.1"/>
    <property type="molecule type" value="Genomic_DNA"/>
</dbReference>
<evidence type="ECO:0000313" key="1">
    <source>
        <dbReference type="EMBL" id="CUG06372.1"/>
    </source>
</evidence>
<keyword evidence="2" id="KW-1185">Reference proteome</keyword>
<dbReference type="AlphaFoldDB" id="A0A0S4IWL2"/>
<proteinExistence type="predicted"/>
<gene>
    <name evidence="1" type="ORF">BSAL_72445</name>
</gene>
<sequence length="101" mass="11321">MCPCRSVCCECSQQSLHLDGVTEAEGCHRRGPCSCAYINCVSVCPQVLFKRQRLRLGSCRLPPDRVAHHITRCVRGGKISLRMNAKDPFDCIICCMRLLPL</sequence>
<organism evidence="1 2">
    <name type="scientific">Bodo saltans</name>
    <name type="common">Flagellated protozoan</name>
    <dbReference type="NCBI Taxonomy" id="75058"/>
    <lineage>
        <taxon>Eukaryota</taxon>
        <taxon>Discoba</taxon>
        <taxon>Euglenozoa</taxon>
        <taxon>Kinetoplastea</taxon>
        <taxon>Metakinetoplastina</taxon>
        <taxon>Eubodonida</taxon>
        <taxon>Bodonidae</taxon>
        <taxon>Bodo</taxon>
    </lineage>
</organism>
<dbReference type="Proteomes" id="UP000051952">
    <property type="component" value="Unassembled WGS sequence"/>
</dbReference>
<name>A0A0S4IWL2_BODSA</name>
<dbReference type="VEuPathDB" id="TriTrypDB:BSAL_72445"/>